<dbReference type="InterPro" id="IPR035979">
    <property type="entry name" value="RBD_domain_sf"/>
</dbReference>
<reference evidence="8" key="1">
    <citation type="submission" date="2023-10" db="EMBL/GenBank/DDBJ databases">
        <title>Genome assembly of Pristionchus species.</title>
        <authorList>
            <person name="Yoshida K."/>
            <person name="Sommer R.J."/>
        </authorList>
    </citation>
    <scope>NUCLEOTIDE SEQUENCE</scope>
    <source>
        <strain evidence="8">RS5133</strain>
    </source>
</reference>
<dbReference type="Gene3D" id="3.30.70.330">
    <property type="match status" value="2"/>
</dbReference>
<feature type="region of interest" description="Disordered" evidence="6">
    <location>
        <begin position="1"/>
        <end position="50"/>
    </location>
</feature>
<keyword evidence="2" id="KW-0677">Repeat</keyword>
<dbReference type="PROSITE" id="PS50102">
    <property type="entry name" value="RRM"/>
    <property type="match status" value="2"/>
</dbReference>
<dbReference type="Proteomes" id="UP001432322">
    <property type="component" value="Unassembled WGS sequence"/>
</dbReference>
<protein>
    <recommendedName>
        <fullName evidence="7">RRM domain-containing protein</fullName>
    </recommendedName>
</protein>
<dbReference type="Pfam" id="PF00076">
    <property type="entry name" value="RRM_1"/>
    <property type="match status" value="2"/>
</dbReference>
<dbReference type="AlphaFoldDB" id="A0AAV5WW49"/>
<dbReference type="InterPro" id="IPR000504">
    <property type="entry name" value="RRM_dom"/>
</dbReference>
<sequence length="395" mass="44662">IESTTPHVSSLHHATKPPRKETFPHRDRLPFSLPHSHCHQPSLQSGTEHTQNSHVDMATMYFNQDMMVDWMQQGLYMPQPVLLPLGRNGRVLVPIGALPQMSQLSPMHPAAQPLFPVMNKGGNAHIHGEGPPQMRKLFIGGLSHETTDEQLRQYFSKWGPVIDSIVIREPNSKQSRGFGFVTFGTLAAVENAMADRPHYVGGKVVDSKRAIPREQMMSLMQSPFVDYDIPYGCKLTITGIHCDFHTVETLRLYFEKFGTLDQVEILGKPRGVGFVVFERREDADKCLAFKGGRHVINEKRIDVRPAPPSHYRQYWKRRAHTTMSPQPLFPLVDRFAGMTMQPHPLMAYVGPSYGYSEEESSYGCPTEDEKAYEESEQESSSDNSGSEDRIRKNSA</sequence>
<evidence type="ECO:0000259" key="7">
    <source>
        <dbReference type="PROSITE" id="PS50102"/>
    </source>
</evidence>
<proteinExistence type="predicted"/>
<dbReference type="InterPro" id="IPR012677">
    <property type="entry name" value="Nucleotide-bd_a/b_plait_sf"/>
</dbReference>
<evidence type="ECO:0000256" key="5">
    <source>
        <dbReference type="PROSITE-ProRule" id="PRU00176"/>
    </source>
</evidence>
<name>A0AAV5WW49_9BILA</name>
<evidence type="ECO:0000256" key="6">
    <source>
        <dbReference type="SAM" id="MobiDB-lite"/>
    </source>
</evidence>
<dbReference type="GO" id="GO:0098687">
    <property type="term" value="C:chromosomal region"/>
    <property type="evidence" value="ECO:0007669"/>
    <property type="project" value="UniProtKB-ARBA"/>
</dbReference>
<organism evidence="8 9">
    <name type="scientific">Pristionchus fissidentatus</name>
    <dbReference type="NCBI Taxonomy" id="1538716"/>
    <lineage>
        <taxon>Eukaryota</taxon>
        <taxon>Metazoa</taxon>
        <taxon>Ecdysozoa</taxon>
        <taxon>Nematoda</taxon>
        <taxon>Chromadorea</taxon>
        <taxon>Rhabditida</taxon>
        <taxon>Rhabditina</taxon>
        <taxon>Diplogasteromorpha</taxon>
        <taxon>Diplogasteroidea</taxon>
        <taxon>Neodiplogasteridae</taxon>
        <taxon>Pristionchus</taxon>
    </lineage>
</organism>
<keyword evidence="4" id="KW-0539">Nucleus</keyword>
<feature type="region of interest" description="Disordered" evidence="6">
    <location>
        <begin position="355"/>
        <end position="395"/>
    </location>
</feature>
<comment type="subcellular location">
    <subcellularLocation>
        <location evidence="1">Nucleus</location>
    </subcellularLocation>
</comment>
<feature type="non-terminal residue" evidence="8">
    <location>
        <position position="1"/>
    </location>
</feature>
<dbReference type="PANTHER" id="PTHR48033">
    <property type="entry name" value="RNA-BINDING (RRM/RBD/RNP MOTIFS) FAMILY PROTEIN"/>
    <property type="match status" value="1"/>
</dbReference>
<accession>A0AAV5WW49</accession>
<evidence type="ECO:0000256" key="3">
    <source>
        <dbReference type="ARBA" id="ARBA00022884"/>
    </source>
</evidence>
<feature type="domain" description="RRM" evidence="7">
    <location>
        <begin position="233"/>
        <end position="308"/>
    </location>
</feature>
<evidence type="ECO:0000256" key="2">
    <source>
        <dbReference type="ARBA" id="ARBA00022737"/>
    </source>
</evidence>
<keyword evidence="9" id="KW-1185">Reference proteome</keyword>
<dbReference type="SUPFAM" id="SSF54928">
    <property type="entry name" value="RNA-binding domain, RBD"/>
    <property type="match status" value="2"/>
</dbReference>
<dbReference type="GO" id="GO:0000785">
    <property type="term" value="C:chromatin"/>
    <property type="evidence" value="ECO:0007669"/>
    <property type="project" value="TreeGrafter"/>
</dbReference>
<feature type="compositionally biased region" description="Basic and acidic residues" evidence="6">
    <location>
        <begin position="18"/>
        <end position="29"/>
    </location>
</feature>
<keyword evidence="3 5" id="KW-0694">RNA-binding</keyword>
<evidence type="ECO:0000313" key="8">
    <source>
        <dbReference type="EMBL" id="GMT35267.1"/>
    </source>
</evidence>
<feature type="compositionally biased region" description="Basic and acidic residues" evidence="6">
    <location>
        <begin position="386"/>
        <end position="395"/>
    </location>
</feature>
<comment type="caution">
    <text evidence="8">The sequence shown here is derived from an EMBL/GenBank/DDBJ whole genome shotgun (WGS) entry which is preliminary data.</text>
</comment>
<evidence type="ECO:0000256" key="1">
    <source>
        <dbReference type="ARBA" id="ARBA00004123"/>
    </source>
</evidence>
<dbReference type="SMART" id="SM00360">
    <property type="entry name" value="RRM"/>
    <property type="match status" value="2"/>
</dbReference>
<dbReference type="FunFam" id="3.30.70.330:FF:000040">
    <property type="entry name" value="Heterogeneous nuclear ribonucleoprotein A2/B1"/>
    <property type="match status" value="1"/>
</dbReference>
<dbReference type="GO" id="GO:0003723">
    <property type="term" value="F:RNA binding"/>
    <property type="evidence" value="ECO:0007669"/>
    <property type="project" value="UniProtKB-UniRule"/>
</dbReference>
<dbReference type="EMBL" id="BTSY01000007">
    <property type="protein sequence ID" value="GMT35267.1"/>
    <property type="molecule type" value="Genomic_DNA"/>
</dbReference>
<gene>
    <name evidence="8" type="ORF">PFISCL1PPCAC_26564</name>
</gene>
<feature type="domain" description="RRM" evidence="7">
    <location>
        <begin position="135"/>
        <end position="218"/>
    </location>
</feature>
<dbReference type="GO" id="GO:0005654">
    <property type="term" value="C:nucleoplasm"/>
    <property type="evidence" value="ECO:0007669"/>
    <property type="project" value="TreeGrafter"/>
</dbReference>
<evidence type="ECO:0000313" key="9">
    <source>
        <dbReference type="Proteomes" id="UP001432322"/>
    </source>
</evidence>
<evidence type="ECO:0000256" key="4">
    <source>
        <dbReference type="ARBA" id="ARBA00023242"/>
    </source>
</evidence>
<dbReference type="PANTHER" id="PTHR48033:SF17">
    <property type="entry name" value="RRM DOMAIN-CONTAINING PROTEIN"/>
    <property type="match status" value="1"/>
</dbReference>
<dbReference type="GO" id="GO:0010468">
    <property type="term" value="P:regulation of gene expression"/>
    <property type="evidence" value="ECO:0007669"/>
    <property type="project" value="TreeGrafter"/>
</dbReference>
<feature type="compositionally biased region" description="Polar residues" evidence="6">
    <location>
        <begin position="39"/>
        <end position="50"/>
    </location>
</feature>